<dbReference type="GO" id="GO:0032259">
    <property type="term" value="P:methylation"/>
    <property type="evidence" value="ECO:0007669"/>
    <property type="project" value="UniProtKB-KW"/>
</dbReference>
<evidence type="ECO:0000313" key="5">
    <source>
        <dbReference type="Proteomes" id="UP000694660"/>
    </source>
</evidence>
<protein>
    <submittedName>
        <fullName evidence="4">Class I SAM-dependent methyltransferase</fullName>
    </submittedName>
</protein>
<gene>
    <name evidence="4" type="ORF">I8J34_15515</name>
</gene>
<feature type="domain" description="Methyltransferase" evidence="3">
    <location>
        <begin position="63"/>
        <end position="152"/>
    </location>
</feature>
<dbReference type="InterPro" id="IPR029063">
    <property type="entry name" value="SAM-dependent_MTases_sf"/>
</dbReference>
<dbReference type="Pfam" id="PF13649">
    <property type="entry name" value="Methyltransf_25"/>
    <property type="match status" value="1"/>
</dbReference>
<sequence>MSERRDDGAAAMVLREGAMRPAQTAVAYDRIAGHWDCPAFDGSDGIAQHERALRFLARPGTALDIGCGSSGRIMGLLLSRGFVAEGLDLSQEMLRRARKHHPAQRFYHADVCEWTFPTRYDFISAWDSLWHVPLHQQLQVLHKICDGLVPGGVLIFTTGGVEQADEVTNPCFGEPLYHAAPGIPALLRTLDAAGCACRHLEYDQHPANHVFVIAQRRSALDRPEA</sequence>
<evidence type="ECO:0000256" key="2">
    <source>
        <dbReference type="ARBA" id="ARBA00022679"/>
    </source>
</evidence>
<evidence type="ECO:0000259" key="3">
    <source>
        <dbReference type="Pfam" id="PF13649"/>
    </source>
</evidence>
<dbReference type="CDD" id="cd02440">
    <property type="entry name" value="AdoMet_MTases"/>
    <property type="match status" value="1"/>
</dbReference>
<accession>A0A944H8R0</accession>
<evidence type="ECO:0000313" key="4">
    <source>
        <dbReference type="EMBL" id="MBT0962588.1"/>
    </source>
</evidence>
<keyword evidence="5" id="KW-1185">Reference proteome</keyword>
<proteinExistence type="predicted"/>
<dbReference type="SUPFAM" id="SSF53335">
    <property type="entry name" value="S-adenosyl-L-methionine-dependent methyltransferases"/>
    <property type="match status" value="1"/>
</dbReference>
<keyword evidence="1 4" id="KW-0489">Methyltransferase</keyword>
<dbReference type="RefSeq" id="WP_214362538.1">
    <property type="nucleotide sequence ID" value="NZ_JAEKFT010000018.1"/>
</dbReference>
<organism evidence="4 5">
    <name type="scientific">Denitromonas iodatirespirans</name>
    <dbReference type="NCBI Taxonomy" id="2795389"/>
    <lineage>
        <taxon>Bacteria</taxon>
        <taxon>Pseudomonadati</taxon>
        <taxon>Pseudomonadota</taxon>
        <taxon>Betaproteobacteria</taxon>
        <taxon>Rhodocyclales</taxon>
        <taxon>Zoogloeaceae</taxon>
        <taxon>Denitromonas</taxon>
    </lineage>
</organism>
<comment type="caution">
    <text evidence="4">The sequence shown here is derived from an EMBL/GenBank/DDBJ whole genome shotgun (WGS) entry which is preliminary data.</text>
</comment>
<evidence type="ECO:0000256" key="1">
    <source>
        <dbReference type="ARBA" id="ARBA00022603"/>
    </source>
</evidence>
<dbReference type="GO" id="GO:0008168">
    <property type="term" value="F:methyltransferase activity"/>
    <property type="evidence" value="ECO:0007669"/>
    <property type="project" value="UniProtKB-KW"/>
</dbReference>
<dbReference type="EMBL" id="JAEKFT010000018">
    <property type="protein sequence ID" value="MBT0962588.1"/>
    <property type="molecule type" value="Genomic_DNA"/>
</dbReference>
<dbReference type="PANTHER" id="PTHR43861:SF1">
    <property type="entry name" value="TRANS-ACONITATE 2-METHYLTRANSFERASE"/>
    <property type="match status" value="1"/>
</dbReference>
<reference evidence="5" key="1">
    <citation type="journal article" date="2022" name="ISME J.">
        <title>Genetic and phylogenetic analysis of dissimilatory iodate-reducing bacteria identifies potential niches across the world's oceans.</title>
        <authorList>
            <person name="Reyes-Umana V."/>
            <person name="Henning Z."/>
            <person name="Lee K."/>
            <person name="Barnum T.P."/>
            <person name="Coates J.D."/>
        </authorList>
    </citation>
    <scope>NUCLEOTIDE SEQUENCE [LARGE SCALE GENOMIC DNA]</scope>
    <source>
        <strain evidence="5">IR12</strain>
    </source>
</reference>
<dbReference type="Gene3D" id="3.40.50.150">
    <property type="entry name" value="Vaccinia Virus protein VP39"/>
    <property type="match status" value="1"/>
</dbReference>
<dbReference type="AlphaFoldDB" id="A0A944H8R0"/>
<dbReference type="PANTHER" id="PTHR43861">
    <property type="entry name" value="TRANS-ACONITATE 2-METHYLTRANSFERASE-RELATED"/>
    <property type="match status" value="1"/>
</dbReference>
<name>A0A944H8R0_DENI1</name>
<dbReference type="Proteomes" id="UP000694660">
    <property type="component" value="Unassembled WGS sequence"/>
</dbReference>
<keyword evidence="2" id="KW-0808">Transferase</keyword>
<dbReference type="InterPro" id="IPR041698">
    <property type="entry name" value="Methyltransf_25"/>
</dbReference>